<evidence type="ECO:0000313" key="1">
    <source>
        <dbReference type="EMBL" id="NLR74622.1"/>
    </source>
</evidence>
<dbReference type="InterPro" id="IPR038396">
    <property type="entry name" value="SpoIIAA-like_sf"/>
</dbReference>
<protein>
    <submittedName>
        <fullName evidence="1">STAS/SEC14 domain-containing protein</fullName>
    </submittedName>
</protein>
<dbReference type="Pfam" id="PF11964">
    <property type="entry name" value="SpoIIAA-like"/>
    <property type="match status" value="1"/>
</dbReference>
<reference evidence="1 2" key="1">
    <citation type="submission" date="2020-04" db="EMBL/GenBank/DDBJ databases">
        <title>Draft genome of Leeia sp. IMCC25680.</title>
        <authorList>
            <person name="Song J."/>
            <person name="Cho J.-C."/>
        </authorList>
    </citation>
    <scope>NUCLEOTIDE SEQUENCE [LARGE SCALE GENOMIC DNA]</scope>
    <source>
        <strain evidence="1 2">IMCC25680</strain>
    </source>
</reference>
<dbReference type="Gene3D" id="3.40.50.10600">
    <property type="entry name" value="SpoIIaa-like domains"/>
    <property type="match status" value="1"/>
</dbReference>
<dbReference type="Proteomes" id="UP000587991">
    <property type="component" value="Unassembled WGS sequence"/>
</dbReference>
<dbReference type="EMBL" id="JABAIM010000001">
    <property type="protein sequence ID" value="NLR74622.1"/>
    <property type="molecule type" value="Genomic_DNA"/>
</dbReference>
<accession>A0A847SF92</accession>
<dbReference type="AlphaFoldDB" id="A0A847SF92"/>
<comment type="caution">
    <text evidence="1">The sequence shown here is derived from an EMBL/GenBank/DDBJ whole genome shotgun (WGS) entry which is preliminary data.</text>
</comment>
<dbReference type="RefSeq" id="WP_168876225.1">
    <property type="nucleotide sequence ID" value="NZ_JABAIM010000001.1"/>
</dbReference>
<dbReference type="InterPro" id="IPR021866">
    <property type="entry name" value="SpoIIAA-like"/>
</dbReference>
<gene>
    <name evidence="1" type="ORF">HF682_05565</name>
</gene>
<dbReference type="InterPro" id="IPR036513">
    <property type="entry name" value="STAS_dom_sf"/>
</dbReference>
<evidence type="ECO:0000313" key="2">
    <source>
        <dbReference type="Proteomes" id="UP000587991"/>
    </source>
</evidence>
<keyword evidence="2" id="KW-1185">Reference proteome</keyword>
<organism evidence="1 2">
    <name type="scientific">Leeia aquatica</name>
    <dbReference type="NCBI Taxonomy" id="2725557"/>
    <lineage>
        <taxon>Bacteria</taxon>
        <taxon>Pseudomonadati</taxon>
        <taxon>Pseudomonadota</taxon>
        <taxon>Betaproteobacteria</taxon>
        <taxon>Neisseriales</taxon>
        <taxon>Leeiaceae</taxon>
        <taxon>Leeia</taxon>
    </lineage>
</organism>
<dbReference type="SUPFAM" id="SSF52091">
    <property type="entry name" value="SpoIIaa-like"/>
    <property type="match status" value="1"/>
</dbReference>
<proteinExistence type="predicted"/>
<name>A0A847SF92_9NEIS</name>
<sequence>MISIQQEDDLVVAAVLGQFTLDDYKQFEDHVRYSVKFKGVANLLFDFRDMLGYSVDVVWEELRFTRENAPNFGRIAMVSDNQWLNWLAGMQSLLVPTNLAIFSDYDEAKAWVTSSDDELV</sequence>